<dbReference type="Proteomes" id="UP000664795">
    <property type="component" value="Unassembled WGS sequence"/>
</dbReference>
<gene>
    <name evidence="3" type="ORF">J2I48_15735</name>
</gene>
<dbReference type="RefSeq" id="WP_207336424.1">
    <property type="nucleotide sequence ID" value="NZ_JAFMYU010000012.1"/>
</dbReference>
<feature type="region of interest" description="Disordered" evidence="1">
    <location>
        <begin position="209"/>
        <end position="247"/>
    </location>
</feature>
<feature type="chain" id="PRO_5038080536" evidence="2">
    <location>
        <begin position="21"/>
        <end position="422"/>
    </location>
</feature>
<evidence type="ECO:0000256" key="2">
    <source>
        <dbReference type="SAM" id="SignalP"/>
    </source>
</evidence>
<accession>A0A939G9V0</accession>
<evidence type="ECO:0000313" key="3">
    <source>
        <dbReference type="EMBL" id="MBO0932463.1"/>
    </source>
</evidence>
<dbReference type="AlphaFoldDB" id="A0A939G9V0"/>
<sequence length="422" mass="45742">MIRYLFFALAGLCFVCTVHAQTTNKALGDAIYFANGDRFKDAQLESVTADKVKFTVKRGEVLTNYTYGRDNVIMAFTQEGNYLIIKDLSSDFDQAGQQLKDFLMAPARTAPTDLMVRRVPLEVLRGVISYESDDVINYQPTTGGAASISKTELLVILHRDGKHQILGDPNEIAPILTELRPQLLAPNVAPPEPAPAPVVAPASEPVTVAPAAPARQAKTAPSRPAPARPDPAATSTPPPGVASPAPAAAASGAKASLNESEYITYRAKAMQRVDEFVSYINIITDKTLTGDDKDRAIDQAVRLFMPGATVAVTSASKPNPPRTLDVRTYLTRLKLLPYTYTKVSWSEVQYVKELTQAPDGNYYGVITGQQTFTGYGKADAVSYSDVTQKNVRVKLQPYQKMIEGQAETNWQVLLGNVGVGSN</sequence>
<protein>
    <submittedName>
        <fullName evidence="3">Uncharacterized protein</fullName>
    </submittedName>
</protein>
<evidence type="ECO:0000313" key="4">
    <source>
        <dbReference type="Proteomes" id="UP000664795"/>
    </source>
</evidence>
<comment type="caution">
    <text evidence="3">The sequence shown here is derived from an EMBL/GenBank/DDBJ whole genome shotgun (WGS) entry which is preliminary data.</text>
</comment>
<name>A0A939G9V0_9BACT</name>
<feature type="signal peptide" evidence="2">
    <location>
        <begin position="1"/>
        <end position="20"/>
    </location>
</feature>
<organism evidence="3 4">
    <name type="scientific">Fibrella aquatilis</name>
    <dbReference type="NCBI Taxonomy" id="2817059"/>
    <lineage>
        <taxon>Bacteria</taxon>
        <taxon>Pseudomonadati</taxon>
        <taxon>Bacteroidota</taxon>
        <taxon>Cytophagia</taxon>
        <taxon>Cytophagales</taxon>
        <taxon>Spirosomataceae</taxon>
        <taxon>Fibrella</taxon>
    </lineage>
</organism>
<keyword evidence="4" id="KW-1185">Reference proteome</keyword>
<reference evidence="3 4" key="1">
    <citation type="submission" date="2021-03" db="EMBL/GenBank/DDBJ databases">
        <title>Fibrella sp. HMF5036 genome sequencing and assembly.</title>
        <authorList>
            <person name="Kang H."/>
            <person name="Kim H."/>
            <person name="Bae S."/>
            <person name="Joh K."/>
        </authorList>
    </citation>
    <scope>NUCLEOTIDE SEQUENCE [LARGE SCALE GENOMIC DNA]</scope>
    <source>
        <strain evidence="3 4">HMF5036</strain>
    </source>
</reference>
<keyword evidence="2" id="KW-0732">Signal</keyword>
<evidence type="ECO:0000256" key="1">
    <source>
        <dbReference type="SAM" id="MobiDB-lite"/>
    </source>
</evidence>
<dbReference type="EMBL" id="JAFMYU010000012">
    <property type="protein sequence ID" value="MBO0932463.1"/>
    <property type="molecule type" value="Genomic_DNA"/>
</dbReference>
<proteinExistence type="predicted"/>